<dbReference type="AlphaFoldDB" id="A0A7K4NKC4"/>
<evidence type="ECO:0000313" key="4">
    <source>
        <dbReference type="EMBL" id="NWK01777.1"/>
    </source>
</evidence>
<keyword evidence="2 4" id="KW-0548">Nucleotidyltransferase</keyword>
<dbReference type="EMBL" id="JACAST010000002">
    <property type="protein sequence ID" value="NWK01777.1"/>
    <property type="molecule type" value="Genomic_DNA"/>
</dbReference>
<reference evidence="4 5" key="1">
    <citation type="journal article" date="2019" name="Environ. Microbiol.">
        <title>Genomics insights into ecotype formation of ammonia-oxidizing archaea in the deep ocean.</title>
        <authorList>
            <person name="Wang Y."/>
            <person name="Huang J.M."/>
            <person name="Cui G.J."/>
            <person name="Nunoura T."/>
            <person name="Takaki Y."/>
            <person name="Li W.L."/>
            <person name="Li J."/>
            <person name="Gao Z.M."/>
            <person name="Takai K."/>
            <person name="Zhang A.Q."/>
            <person name="Stepanauskas R."/>
        </authorList>
    </citation>
    <scope>NUCLEOTIDE SEQUENCE [LARGE SCALE GENOMIC DNA]</scope>
    <source>
        <strain evidence="4 5">N8</strain>
    </source>
</reference>
<evidence type="ECO:0000259" key="3">
    <source>
        <dbReference type="Pfam" id="PF12804"/>
    </source>
</evidence>
<protein>
    <submittedName>
        <fullName evidence="4">Phosphocholine cytidylyltransferase family protein</fullName>
    </submittedName>
</protein>
<evidence type="ECO:0000256" key="1">
    <source>
        <dbReference type="ARBA" id="ARBA00022679"/>
    </source>
</evidence>
<dbReference type="InterPro" id="IPR025877">
    <property type="entry name" value="MobA-like_NTP_Trfase"/>
</dbReference>
<dbReference type="SUPFAM" id="SSF53448">
    <property type="entry name" value="Nucleotide-diphospho-sugar transferases"/>
    <property type="match status" value="1"/>
</dbReference>
<dbReference type="InterPro" id="IPR029044">
    <property type="entry name" value="Nucleotide-diphossugar_trans"/>
</dbReference>
<evidence type="ECO:0000256" key="2">
    <source>
        <dbReference type="ARBA" id="ARBA00022695"/>
    </source>
</evidence>
<dbReference type="GO" id="GO:0016779">
    <property type="term" value="F:nucleotidyltransferase activity"/>
    <property type="evidence" value="ECO:0007669"/>
    <property type="project" value="UniProtKB-KW"/>
</dbReference>
<dbReference type="PANTHER" id="PTHR43584">
    <property type="entry name" value="NUCLEOTIDYL TRANSFERASE"/>
    <property type="match status" value="1"/>
</dbReference>
<dbReference type="PANTHER" id="PTHR43584:SF8">
    <property type="entry name" value="N-ACETYLMURAMATE ALPHA-1-PHOSPHATE URIDYLYLTRANSFERASE"/>
    <property type="match status" value="1"/>
</dbReference>
<feature type="domain" description="MobA-like NTP transferase" evidence="3">
    <location>
        <begin position="3"/>
        <end position="121"/>
    </location>
</feature>
<dbReference type="Proteomes" id="UP000529843">
    <property type="component" value="Unassembled WGS sequence"/>
</dbReference>
<sequence>MKAIFIAAGQGSRLGNLTKDLPKPLVDVNSKSIIERQISLLRKNNINDIVVVTGYKKEKFTFKNIEYVHNPNFREQEQTGSLMTARSKIVGDIVIMFGDILFEEIILQQILNSKGDIVIAIDKDWKKSYEERPGNPESEADKVLIKDGKVIQISAKNIEVKNDNYIGELLGLIKLSTKGSKILIEQYEKLENSHTGKFHDAASLKKAKFVDMLQELISLGIIITPVYIKGKWCEIDTPYDLKRAKNIFP</sequence>
<dbReference type="InterPro" id="IPR050065">
    <property type="entry name" value="GlmU-like"/>
</dbReference>
<comment type="caution">
    <text evidence="4">The sequence shown here is derived from an EMBL/GenBank/DDBJ whole genome shotgun (WGS) entry which is preliminary data.</text>
</comment>
<accession>A0A7K4NKC4</accession>
<evidence type="ECO:0000313" key="5">
    <source>
        <dbReference type="Proteomes" id="UP000529843"/>
    </source>
</evidence>
<dbReference type="CDD" id="cd02523">
    <property type="entry name" value="PC_cytidylyltransferase"/>
    <property type="match status" value="1"/>
</dbReference>
<proteinExistence type="predicted"/>
<keyword evidence="1 4" id="KW-0808">Transferase</keyword>
<dbReference type="Gene3D" id="3.90.550.10">
    <property type="entry name" value="Spore Coat Polysaccharide Biosynthesis Protein SpsA, Chain A"/>
    <property type="match status" value="1"/>
</dbReference>
<name>A0A7K4NKC4_9ARCH</name>
<organism evidence="4 5">
    <name type="scientific">Marine Group I thaumarchaeote</name>
    <dbReference type="NCBI Taxonomy" id="2511932"/>
    <lineage>
        <taxon>Archaea</taxon>
        <taxon>Nitrososphaerota</taxon>
        <taxon>Marine Group I</taxon>
    </lineage>
</organism>
<dbReference type="Pfam" id="PF12804">
    <property type="entry name" value="NTP_transf_3"/>
    <property type="match status" value="1"/>
</dbReference>
<gene>
    <name evidence="4" type="ORF">HX804_00475</name>
</gene>